<dbReference type="Proteomes" id="UP001470230">
    <property type="component" value="Unassembled WGS sequence"/>
</dbReference>
<protein>
    <submittedName>
        <fullName evidence="2">Uncharacterized protein</fullName>
    </submittedName>
</protein>
<comment type="caution">
    <text evidence="2">The sequence shown here is derived from an EMBL/GenBank/DDBJ whole genome shotgun (WGS) entry which is preliminary data.</text>
</comment>
<proteinExistence type="predicted"/>
<keyword evidence="3" id="KW-1185">Reference proteome</keyword>
<dbReference type="EMBL" id="JAPFFF010000031">
    <property type="protein sequence ID" value="KAK8844894.1"/>
    <property type="molecule type" value="Genomic_DNA"/>
</dbReference>
<feature type="compositionally biased region" description="Basic and acidic residues" evidence="1">
    <location>
        <begin position="1317"/>
        <end position="1349"/>
    </location>
</feature>
<evidence type="ECO:0000313" key="3">
    <source>
        <dbReference type="Proteomes" id="UP001470230"/>
    </source>
</evidence>
<organism evidence="2 3">
    <name type="scientific">Tritrichomonas musculus</name>
    <dbReference type="NCBI Taxonomy" id="1915356"/>
    <lineage>
        <taxon>Eukaryota</taxon>
        <taxon>Metamonada</taxon>
        <taxon>Parabasalia</taxon>
        <taxon>Tritrichomonadida</taxon>
        <taxon>Tritrichomonadidae</taxon>
        <taxon>Tritrichomonas</taxon>
    </lineage>
</organism>
<reference evidence="2 3" key="1">
    <citation type="submission" date="2024-04" db="EMBL/GenBank/DDBJ databases">
        <title>Tritrichomonas musculus Genome.</title>
        <authorList>
            <person name="Alves-Ferreira E."/>
            <person name="Grigg M."/>
            <person name="Lorenzi H."/>
            <person name="Galac M."/>
        </authorList>
    </citation>
    <scope>NUCLEOTIDE SEQUENCE [LARGE SCALE GENOMIC DNA]</scope>
    <source>
        <strain evidence="2 3">EAF2021</strain>
    </source>
</reference>
<evidence type="ECO:0000256" key="1">
    <source>
        <dbReference type="SAM" id="MobiDB-lite"/>
    </source>
</evidence>
<sequence length="1380" mass="159644">MSQMNLEFHQSLLISLLTSYVQNPNSQFVESLFCLMEHFPRRLMNEFSHFLDSNGSKLNGLLFAMGSKLLESKLLSRYLTEKQMLIMFEESKKLFEDISSASSLEQAVGILSRLSKMDTKITKDVTSFIDSIFLKDYPLHIKRNLLPLSRKIEYVTPCEGDSSNVLAAKVAALDNFGPEFDSDVISILLKLVYRNDEVFTSVADFLANHLEGFMTRSEKDDKMKASISEIINTIISFSCNDKNCNRNWVQQAAVAGFIEKNNQFKCETYVPDYIGKCVKFLIQTCISPHESLSKKAIQAASSFAGLHNIDLLLSTLLTTVDFFNDNAPYKTILLLNQLYEKVPSPLYSAFIRIFDDIIRNNSSKSLISEFLYFLSHFDSSIFPQNYEKLCMDLMQHYYFSFTRTQLVSNMLVSFDNKDIQPFLQNVTTDIVANPSLNPSDLLEPLHKCFKFLIKTTQPQINLILLLLQLFPSESLNYILKHEITPHQADTLVQDIVEIFNKSQDLHVSALCIKFLAKYSKETLSNLIPDLINMIHAKQVQTAFVGNTYIKAIRKINDTNWNQFAICLLSDLPIVERNLFALKLMKIADDQFKQLIEIQFPFTTIENKPDVCYQWLQQNSMATWPINKNEFSEKVINLLNERKGKIILDTYEMDHKHWNFLFENKQFFDISILKDKRDRIKAHFNLFDHPTTLTSNIFNFKSISDYQKEMNIQIPKLATISPLLKKSKKYVKSVPLLVSFFNYSTVSIPRELFDQIVNKDIEKFAKNESDKNRVREASVEYSKRFGFYEMNNEDQLDINEISNNVVKKKDLRNFCINTTQYTPIAYMDKIASVYSPLIDKIARPKKMYYFIRFLRIVLSMNLRNYQGIRSLVAQLLSNDCIIKVIYSDDGFSDYLLKEVAMLILDNFSIKEQSDYSARFSILTPFLASASILHIQSMIEFEIPSYISLALRMCTLNNTLDPIPYFKQNILLPLSMPLVNKEYAIYLSKHSSLLIGDEIDSSKDQENSGYSCVNVLLKKILDVKYAAIDDYFELIIVLLSYSNANILDFKTNFLDDAINSYYQIGTLVDIIHVYFTVLLREITSDAGNDQPDSISSNPNSNTDTKEPKLASQLRQIFIDEASLIFKVSNKNMTLHNMLGLSTCLINHSSYDNVFIPSYNKLKNENCKMYLSYLVALKVIDVLDQEKHKKFMSKVMKLMYMTKKAKKITRAKVLQMIVKGIKDDDTREKAFLYACSENMELEEIEEIYGMNEVSKEQKPNERIKLSRESQSDEILDSQQIKNYDDDNTGKNNSDSEDEFEHGFNPDTYKSITNQTQQNENENKEDQNKKENKEDQNENENKEENTDENSNKNEEDENNVGNEDEENRFNRSDDESDNKDLYIL</sequence>
<feature type="region of interest" description="Disordered" evidence="1">
    <location>
        <begin position="1250"/>
        <end position="1380"/>
    </location>
</feature>
<evidence type="ECO:0000313" key="2">
    <source>
        <dbReference type="EMBL" id="KAK8844894.1"/>
    </source>
</evidence>
<dbReference type="InterPro" id="IPR016024">
    <property type="entry name" value="ARM-type_fold"/>
</dbReference>
<feature type="compositionally biased region" description="Acidic residues" evidence="1">
    <location>
        <begin position="1350"/>
        <end position="1362"/>
    </location>
</feature>
<name>A0ABR2HCZ7_9EUKA</name>
<dbReference type="SUPFAM" id="SSF48371">
    <property type="entry name" value="ARM repeat"/>
    <property type="match status" value="1"/>
</dbReference>
<gene>
    <name evidence="2" type="ORF">M9Y10_021065</name>
</gene>
<accession>A0ABR2HCZ7</accession>
<feature type="compositionally biased region" description="Basic and acidic residues" evidence="1">
    <location>
        <begin position="1250"/>
        <end position="1267"/>
    </location>
</feature>